<keyword evidence="3 7" id="KW-0813">Transport</keyword>
<dbReference type="InterPro" id="IPR036259">
    <property type="entry name" value="MFS_trans_sf"/>
</dbReference>
<comment type="similarity">
    <text evidence="2 7">Belongs to the major facilitator superfamily. Sugar transporter (TC 2.A.1.1) family.</text>
</comment>
<evidence type="ECO:0000256" key="6">
    <source>
        <dbReference type="ARBA" id="ARBA00023136"/>
    </source>
</evidence>
<dbReference type="InterPro" id="IPR003663">
    <property type="entry name" value="Sugar/inositol_transpt"/>
</dbReference>
<evidence type="ECO:0000256" key="4">
    <source>
        <dbReference type="ARBA" id="ARBA00022692"/>
    </source>
</evidence>
<feature type="transmembrane region" description="Helical" evidence="8">
    <location>
        <begin position="492"/>
        <end position="510"/>
    </location>
</feature>
<dbReference type="InterPro" id="IPR005828">
    <property type="entry name" value="MFS_sugar_transport-like"/>
</dbReference>
<feature type="domain" description="Major facilitator superfamily (MFS) profile" evidence="9">
    <location>
        <begin position="58"/>
        <end position="514"/>
    </location>
</feature>
<dbReference type="InterPro" id="IPR020846">
    <property type="entry name" value="MFS_dom"/>
</dbReference>
<feature type="transmembrane region" description="Helical" evidence="8">
    <location>
        <begin position="354"/>
        <end position="374"/>
    </location>
</feature>
<dbReference type="NCBIfam" id="TIGR00879">
    <property type="entry name" value="SP"/>
    <property type="match status" value="1"/>
</dbReference>
<name>W2RN35_CYPE1</name>
<dbReference type="Gene3D" id="1.20.1250.20">
    <property type="entry name" value="MFS general substrate transporter like domains"/>
    <property type="match status" value="1"/>
</dbReference>
<feature type="transmembrane region" description="Helical" evidence="8">
    <location>
        <begin position="381"/>
        <end position="402"/>
    </location>
</feature>
<dbReference type="PANTHER" id="PTHR48022:SF13">
    <property type="entry name" value="MAJOR FACILITATOR SUPERFAMILY (MFS) PROFILE DOMAIN-CONTAINING PROTEIN"/>
    <property type="match status" value="1"/>
</dbReference>
<protein>
    <recommendedName>
        <fullName evidence="9">Major facilitator superfamily (MFS) profile domain-containing protein</fullName>
    </recommendedName>
</protein>
<feature type="transmembrane region" description="Helical" evidence="8">
    <location>
        <begin position="221"/>
        <end position="242"/>
    </location>
</feature>
<evidence type="ECO:0000256" key="8">
    <source>
        <dbReference type="SAM" id="Phobius"/>
    </source>
</evidence>
<evidence type="ECO:0000256" key="7">
    <source>
        <dbReference type="RuleBase" id="RU003346"/>
    </source>
</evidence>
<dbReference type="PANTHER" id="PTHR48022">
    <property type="entry name" value="PLASTIDIC GLUCOSE TRANSPORTER 4"/>
    <property type="match status" value="1"/>
</dbReference>
<dbReference type="FunFam" id="1.20.1250.20:FF:000134">
    <property type="entry name" value="MFS sugar transporter protein"/>
    <property type="match status" value="1"/>
</dbReference>
<evidence type="ECO:0000256" key="1">
    <source>
        <dbReference type="ARBA" id="ARBA00004141"/>
    </source>
</evidence>
<evidence type="ECO:0000313" key="11">
    <source>
        <dbReference type="Proteomes" id="UP000030752"/>
    </source>
</evidence>
<feature type="transmembrane region" description="Helical" evidence="8">
    <location>
        <begin position="128"/>
        <end position="147"/>
    </location>
</feature>
<dbReference type="GeneID" id="19974712"/>
<dbReference type="GO" id="GO:0005351">
    <property type="term" value="F:carbohydrate:proton symporter activity"/>
    <property type="evidence" value="ECO:0007669"/>
    <property type="project" value="TreeGrafter"/>
</dbReference>
<accession>W2RN35</accession>
<dbReference type="HOGENOM" id="CLU_001265_30_13_1"/>
<dbReference type="GO" id="GO:0016020">
    <property type="term" value="C:membrane"/>
    <property type="evidence" value="ECO:0007669"/>
    <property type="project" value="UniProtKB-SubCell"/>
</dbReference>
<dbReference type="SUPFAM" id="SSF103473">
    <property type="entry name" value="MFS general substrate transporter"/>
    <property type="match status" value="1"/>
</dbReference>
<reference evidence="10 11" key="1">
    <citation type="submission" date="2013-03" db="EMBL/GenBank/DDBJ databases">
        <title>The Genome Sequence of Phialophora europaea CBS 101466.</title>
        <authorList>
            <consortium name="The Broad Institute Genomics Platform"/>
            <person name="Cuomo C."/>
            <person name="de Hoog S."/>
            <person name="Gorbushina A."/>
            <person name="Walker B."/>
            <person name="Young S.K."/>
            <person name="Zeng Q."/>
            <person name="Gargeya S."/>
            <person name="Fitzgerald M."/>
            <person name="Haas B."/>
            <person name="Abouelleil A."/>
            <person name="Allen A.W."/>
            <person name="Alvarado L."/>
            <person name="Arachchi H.M."/>
            <person name="Berlin A.M."/>
            <person name="Chapman S.B."/>
            <person name="Gainer-Dewar J."/>
            <person name="Goldberg J."/>
            <person name="Griggs A."/>
            <person name="Gujja S."/>
            <person name="Hansen M."/>
            <person name="Howarth C."/>
            <person name="Imamovic A."/>
            <person name="Ireland A."/>
            <person name="Larimer J."/>
            <person name="McCowan C."/>
            <person name="Murphy C."/>
            <person name="Pearson M."/>
            <person name="Poon T.W."/>
            <person name="Priest M."/>
            <person name="Roberts A."/>
            <person name="Saif S."/>
            <person name="Shea T."/>
            <person name="Sisk P."/>
            <person name="Sykes S."/>
            <person name="Wortman J."/>
            <person name="Nusbaum C."/>
            <person name="Birren B."/>
        </authorList>
    </citation>
    <scope>NUCLEOTIDE SEQUENCE [LARGE SCALE GENOMIC DNA]</scope>
    <source>
        <strain evidence="10 11">CBS 101466</strain>
    </source>
</reference>
<dbReference type="Proteomes" id="UP000030752">
    <property type="component" value="Unassembled WGS sequence"/>
</dbReference>
<keyword evidence="11" id="KW-1185">Reference proteome</keyword>
<feature type="transmembrane region" description="Helical" evidence="8">
    <location>
        <begin position="309"/>
        <end position="334"/>
    </location>
</feature>
<keyword evidence="4 8" id="KW-0812">Transmembrane</keyword>
<dbReference type="OrthoDB" id="6133115at2759"/>
<dbReference type="AlphaFoldDB" id="W2RN35"/>
<feature type="transmembrane region" description="Helical" evidence="8">
    <location>
        <begin position="186"/>
        <end position="209"/>
    </location>
</feature>
<comment type="subcellular location">
    <subcellularLocation>
        <location evidence="1">Membrane</location>
        <topology evidence="1">Multi-pass membrane protein</topology>
    </subcellularLocation>
</comment>
<gene>
    <name evidence="10" type="ORF">HMPREF1541_07373</name>
</gene>
<proteinExistence type="inferred from homology"/>
<dbReference type="PROSITE" id="PS50850">
    <property type="entry name" value="MFS"/>
    <property type="match status" value="1"/>
</dbReference>
<dbReference type="InParanoid" id="W2RN35"/>
<keyword evidence="5 8" id="KW-1133">Transmembrane helix</keyword>
<organism evidence="10 11">
    <name type="scientific">Cyphellophora europaea (strain CBS 101466)</name>
    <name type="common">Phialophora europaea</name>
    <dbReference type="NCBI Taxonomy" id="1220924"/>
    <lineage>
        <taxon>Eukaryota</taxon>
        <taxon>Fungi</taxon>
        <taxon>Dikarya</taxon>
        <taxon>Ascomycota</taxon>
        <taxon>Pezizomycotina</taxon>
        <taxon>Eurotiomycetes</taxon>
        <taxon>Chaetothyriomycetidae</taxon>
        <taxon>Chaetothyriales</taxon>
        <taxon>Cyphellophoraceae</taxon>
        <taxon>Cyphellophora</taxon>
    </lineage>
</organism>
<dbReference type="eggNOG" id="KOG0254">
    <property type="taxonomic scope" value="Eukaryota"/>
</dbReference>
<evidence type="ECO:0000313" key="10">
    <source>
        <dbReference type="EMBL" id="ETN37750.1"/>
    </source>
</evidence>
<dbReference type="Pfam" id="PF00083">
    <property type="entry name" value="Sugar_tr"/>
    <property type="match status" value="1"/>
</dbReference>
<keyword evidence="6 8" id="KW-0472">Membrane</keyword>
<feature type="transmembrane region" description="Helical" evidence="8">
    <location>
        <begin position="53"/>
        <end position="71"/>
    </location>
</feature>
<feature type="transmembrane region" description="Helical" evidence="8">
    <location>
        <begin position="96"/>
        <end position="116"/>
    </location>
</feature>
<evidence type="ECO:0000256" key="3">
    <source>
        <dbReference type="ARBA" id="ARBA00022448"/>
    </source>
</evidence>
<dbReference type="InterPro" id="IPR050360">
    <property type="entry name" value="MFS_Sugar_Transporters"/>
</dbReference>
<dbReference type="VEuPathDB" id="FungiDB:HMPREF1541_07373"/>
<feature type="transmembrane region" description="Helical" evidence="8">
    <location>
        <begin position="159"/>
        <end position="179"/>
    </location>
</feature>
<sequence length="560" mass="61200">MSSVEKVPDTSIERVNSIDRAKNVVEVKQVKGSEAYNEASLKEPVSWTHPRQLLLFAALIIGFFCQTMNGYDSMLLGGLLNNKEYFLAHFNGENKGIWAGLISSMHQIGGVCALPFVGPAIDTWGRRVGMFIGSVLIVVGAIIQGLTSTNASEGQFMGGRFLIGFGVSVAAAAGPIWVVETAHPRYRGVITGLCNTTWLVGAILASGATRGGLDLKSNTSWLLPIWLQIFFPGIIILGAFVIPESPRWLYAHGKREAAVNTLTKWHGNGNRESAWVNLQLTEYEANIELDGSDKRWWDYRGLFNKKSSIYRIAVACWFSAFTQWCGNGPLSYFLGAVLDTVGVNDSIGKANVQLGYSVVQFVCAVIGAHFVELFGRRKLMLAGFFGTSIIWVCMTASAGTLANSLVSGSVADGDAVYDNHSAANAVLGFIFIFAAVYSFNLTPLQALYPVECISFEIRAKGMAFQSFFVNAAGLLNQFAWPIAIKQIEWKTYIIFVVWCAAQGIIAYFFFPETRKRTLEELNAIFEAKNPVKFSVATKTLALNEDKTVVAVDEDAAALAR</sequence>
<dbReference type="EMBL" id="KB822723">
    <property type="protein sequence ID" value="ETN37750.1"/>
    <property type="molecule type" value="Genomic_DNA"/>
</dbReference>
<feature type="transmembrane region" description="Helical" evidence="8">
    <location>
        <begin position="422"/>
        <end position="441"/>
    </location>
</feature>
<dbReference type="RefSeq" id="XP_008719919.1">
    <property type="nucleotide sequence ID" value="XM_008721697.1"/>
</dbReference>
<evidence type="ECO:0000256" key="5">
    <source>
        <dbReference type="ARBA" id="ARBA00022989"/>
    </source>
</evidence>
<feature type="transmembrane region" description="Helical" evidence="8">
    <location>
        <begin position="462"/>
        <end position="480"/>
    </location>
</feature>
<evidence type="ECO:0000259" key="9">
    <source>
        <dbReference type="PROSITE" id="PS50850"/>
    </source>
</evidence>
<evidence type="ECO:0000256" key="2">
    <source>
        <dbReference type="ARBA" id="ARBA00010992"/>
    </source>
</evidence>